<dbReference type="CDD" id="cd11555">
    <property type="entry name" value="SLC-NCS1sbd_u1"/>
    <property type="match status" value="1"/>
</dbReference>
<dbReference type="Gene3D" id="1.10.4160.10">
    <property type="entry name" value="Hydantoin permease"/>
    <property type="match status" value="1"/>
</dbReference>
<evidence type="ECO:0000256" key="4">
    <source>
        <dbReference type="ARBA" id="ARBA00022989"/>
    </source>
</evidence>
<evidence type="ECO:0000313" key="7">
    <source>
        <dbReference type="EMBL" id="GHD12453.1"/>
    </source>
</evidence>
<feature type="transmembrane region" description="Helical" evidence="6">
    <location>
        <begin position="315"/>
        <end position="336"/>
    </location>
</feature>
<evidence type="ECO:0000256" key="3">
    <source>
        <dbReference type="ARBA" id="ARBA00022692"/>
    </source>
</evidence>
<keyword evidence="4 6" id="KW-1133">Transmembrane helix</keyword>
<feature type="transmembrane region" description="Helical" evidence="6">
    <location>
        <begin position="461"/>
        <end position="478"/>
    </location>
</feature>
<evidence type="ECO:0000256" key="1">
    <source>
        <dbReference type="ARBA" id="ARBA00004141"/>
    </source>
</evidence>
<feature type="transmembrane region" description="Helical" evidence="6">
    <location>
        <begin position="124"/>
        <end position="150"/>
    </location>
</feature>
<protein>
    <submittedName>
        <fullName evidence="7">Allantoin permease</fullName>
    </submittedName>
</protein>
<dbReference type="EMBL" id="BMXK01000013">
    <property type="protein sequence ID" value="GHD12453.1"/>
    <property type="molecule type" value="Genomic_DNA"/>
</dbReference>
<feature type="transmembrane region" description="Helical" evidence="6">
    <location>
        <begin position="58"/>
        <end position="89"/>
    </location>
</feature>
<evidence type="ECO:0000313" key="8">
    <source>
        <dbReference type="Proteomes" id="UP000642819"/>
    </source>
</evidence>
<dbReference type="InterPro" id="IPR001248">
    <property type="entry name" value="Pur-cyt_permease"/>
</dbReference>
<dbReference type="PANTHER" id="PTHR30618:SF6">
    <property type="entry name" value="NCS1 FAMILY NUCLEOBASE:CATION SYMPORTER-1"/>
    <property type="match status" value="1"/>
</dbReference>
<evidence type="ECO:0000256" key="2">
    <source>
        <dbReference type="ARBA" id="ARBA00008974"/>
    </source>
</evidence>
<name>A0ABQ3GLK9_9MICC</name>
<proteinExistence type="inferred from homology"/>
<comment type="similarity">
    <text evidence="2">Belongs to the purine-cytosine permease (2.A.39) family.</text>
</comment>
<feature type="transmembrane region" description="Helical" evidence="6">
    <location>
        <begin position="276"/>
        <end position="295"/>
    </location>
</feature>
<dbReference type="PANTHER" id="PTHR30618">
    <property type="entry name" value="NCS1 FAMILY PURINE/PYRIMIDINE TRANSPORTER"/>
    <property type="match status" value="1"/>
</dbReference>
<comment type="subcellular location">
    <subcellularLocation>
        <location evidence="1">Membrane</location>
        <topology evidence="1">Multi-pass membrane protein</topology>
    </subcellularLocation>
</comment>
<evidence type="ECO:0000256" key="6">
    <source>
        <dbReference type="SAM" id="Phobius"/>
    </source>
</evidence>
<sequence length="498" mass="53789">MIAEAPEPVRGTDASNPYDLSPTLYNQDLAPTKRSGRPWRAYSIFTLWANDVHSLGNYAFAIGLFALGLGGWQILLALGLGGALLFLLLNLSGFMGEKTGIPFPVMSRIAFGIRGAQIPAIVRGVVAIAWFGIQTYLASVVFRIMIVAVIPPAAALDANSFLGLSTLGWISFLLLWALQLVIVSYGMEMIRKYEAFAGPVILVTMAALAVWMFIEAGGAIAWTTPDSKTGLDMWLAILGGAGLWVTIYGTFVLNFCDFTRGAHSKRSIVRGNFYGIPINMLLFGAIVIVLAGSQFKINGTVIESPADIVQTVPNTFFLVMACLALLVLTIAVNLMANFVAPIYTLSNLFPKILDFKRAGIVSGILGLLILPWNLYNSPVVITYFLGGLGALLGPLFGIIMADYWLIRRTRINVPDLYRNRPETDYYYRRGVNTRAVAAFAPSAAVALLLAFIPVFASVAALSWFLGAGLGAGLYLLVADRRPQFTDVSGEPIAVASTH</sequence>
<feature type="transmembrane region" description="Helical" evidence="6">
    <location>
        <begin position="234"/>
        <end position="255"/>
    </location>
</feature>
<reference evidence="8" key="1">
    <citation type="journal article" date="2019" name="Int. J. Syst. Evol. Microbiol.">
        <title>The Global Catalogue of Microorganisms (GCM) 10K type strain sequencing project: providing services to taxonomists for standard genome sequencing and annotation.</title>
        <authorList>
            <consortium name="The Broad Institute Genomics Platform"/>
            <consortium name="The Broad Institute Genome Sequencing Center for Infectious Disease"/>
            <person name="Wu L."/>
            <person name="Ma J."/>
        </authorList>
    </citation>
    <scope>NUCLEOTIDE SEQUENCE [LARGE SCALE GENOMIC DNA]</scope>
    <source>
        <strain evidence="8">KCTC 19466</strain>
    </source>
</reference>
<dbReference type="InterPro" id="IPR045225">
    <property type="entry name" value="Uracil/uridine/allantoin_perm"/>
</dbReference>
<dbReference type="Proteomes" id="UP000642819">
    <property type="component" value="Unassembled WGS sequence"/>
</dbReference>
<feature type="transmembrane region" description="Helical" evidence="6">
    <location>
        <begin position="357"/>
        <end position="375"/>
    </location>
</feature>
<comment type="caution">
    <text evidence="7">The sequence shown here is derived from an EMBL/GenBank/DDBJ whole genome shotgun (WGS) entry which is preliminary data.</text>
</comment>
<keyword evidence="8" id="KW-1185">Reference proteome</keyword>
<gene>
    <name evidence="7" type="ORF">GCM10008096_27860</name>
</gene>
<organism evidence="7 8">
    <name type="scientific">Zhihengliuella salsuginis</name>
    <dbReference type="NCBI Taxonomy" id="578222"/>
    <lineage>
        <taxon>Bacteria</taxon>
        <taxon>Bacillati</taxon>
        <taxon>Actinomycetota</taxon>
        <taxon>Actinomycetes</taxon>
        <taxon>Micrococcales</taxon>
        <taxon>Micrococcaceae</taxon>
        <taxon>Zhihengliuella</taxon>
    </lineage>
</organism>
<feature type="transmembrane region" description="Helical" evidence="6">
    <location>
        <begin position="162"/>
        <end position="183"/>
    </location>
</feature>
<keyword evidence="5 6" id="KW-0472">Membrane</keyword>
<accession>A0ABQ3GLK9</accession>
<dbReference type="Pfam" id="PF02133">
    <property type="entry name" value="Transp_cyt_pur"/>
    <property type="match status" value="1"/>
</dbReference>
<feature type="transmembrane region" description="Helical" evidence="6">
    <location>
        <begin position="435"/>
        <end position="455"/>
    </location>
</feature>
<feature type="transmembrane region" description="Helical" evidence="6">
    <location>
        <begin position="381"/>
        <end position="406"/>
    </location>
</feature>
<keyword evidence="3 6" id="KW-0812">Transmembrane</keyword>
<evidence type="ECO:0000256" key="5">
    <source>
        <dbReference type="ARBA" id="ARBA00023136"/>
    </source>
</evidence>
<feature type="transmembrane region" description="Helical" evidence="6">
    <location>
        <begin position="195"/>
        <end position="214"/>
    </location>
</feature>